<dbReference type="EMBL" id="CVRI01000010">
    <property type="protein sequence ID" value="CRK89049.1"/>
    <property type="molecule type" value="Genomic_DNA"/>
</dbReference>
<evidence type="ECO:0000313" key="3">
    <source>
        <dbReference type="Proteomes" id="UP000183832"/>
    </source>
</evidence>
<organism evidence="2 3">
    <name type="scientific">Clunio marinus</name>
    <dbReference type="NCBI Taxonomy" id="568069"/>
    <lineage>
        <taxon>Eukaryota</taxon>
        <taxon>Metazoa</taxon>
        <taxon>Ecdysozoa</taxon>
        <taxon>Arthropoda</taxon>
        <taxon>Hexapoda</taxon>
        <taxon>Insecta</taxon>
        <taxon>Pterygota</taxon>
        <taxon>Neoptera</taxon>
        <taxon>Endopterygota</taxon>
        <taxon>Diptera</taxon>
        <taxon>Nematocera</taxon>
        <taxon>Chironomoidea</taxon>
        <taxon>Chironomidae</taxon>
        <taxon>Clunio</taxon>
    </lineage>
</organism>
<evidence type="ECO:0000256" key="1">
    <source>
        <dbReference type="SAM" id="SignalP"/>
    </source>
</evidence>
<keyword evidence="3" id="KW-1185">Reference proteome</keyword>
<reference evidence="2 3" key="1">
    <citation type="submission" date="2015-04" db="EMBL/GenBank/DDBJ databases">
        <authorList>
            <person name="Syromyatnikov M.Y."/>
            <person name="Popov V.N."/>
        </authorList>
    </citation>
    <scope>NUCLEOTIDE SEQUENCE [LARGE SCALE GENOMIC DNA]</scope>
</reference>
<dbReference type="AlphaFoldDB" id="A0A1J1HS71"/>
<dbReference type="Proteomes" id="UP000183832">
    <property type="component" value="Unassembled WGS sequence"/>
</dbReference>
<evidence type="ECO:0000313" key="2">
    <source>
        <dbReference type="EMBL" id="CRK89049.1"/>
    </source>
</evidence>
<name>A0A1J1HS71_9DIPT</name>
<gene>
    <name evidence="2" type="ORF">CLUMA_CG002500</name>
</gene>
<protein>
    <submittedName>
        <fullName evidence="2">CLUMA_CG002500, isoform A</fullName>
    </submittedName>
</protein>
<proteinExistence type="predicted"/>
<feature type="signal peptide" evidence="1">
    <location>
        <begin position="1"/>
        <end position="19"/>
    </location>
</feature>
<sequence length="155" mass="17881">MKFIIHSIVLFYVASIVNSEEEAEIAIPECVIKKDSIDQDKMLTECPSTASCENGQLVKTSAGCCCDNEYYENDDRYLDMSRPRRRGSKQLRRCEYNEEYEVTGNYHTHCNGLSVCEKDYALVHNNEIRKGRTSYERTNKCCCAPYDIAELFVFP</sequence>
<accession>A0A1J1HS71</accession>
<feature type="chain" id="PRO_5012362501" evidence="1">
    <location>
        <begin position="20"/>
        <end position="155"/>
    </location>
</feature>
<keyword evidence="1" id="KW-0732">Signal</keyword>